<comment type="caution">
    <text evidence="2">The sequence shown here is derived from an EMBL/GenBank/DDBJ whole genome shotgun (WGS) entry which is preliminary data.</text>
</comment>
<keyword evidence="3" id="KW-1185">Reference proteome</keyword>
<dbReference type="Proteomes" id="UP001562354">
    <property type="component" value="Unassembled WGS sequence"/>
</dbReference>
<dbReference type="RefSeq" id="XP_069196448.1">
    <property type="nucleotide sequence ID" value="XM_069341718.1"/>
</dbReference>
<dbReference type="InterPro" id="IPR036322">
    <property type="entry name" value="WD40_repeat_dom_sf"/>
</dbReference>
<feature type="compositionally biased region" description="Polar residues" evidence="1">
    <location>
        <begin position="645"/>
        <end position="657"/>
    </location>
</feature>
<dbReference type="GeneID" id="95973934"/>
<dbReference type="EMBL" id="JBFMKM010000018">
    <property type="protein sequence ID" value="KAL1296766.1"/>
    <property type="molecule type" value="Genomic_DNA"/>
</dbReference>
<dbReference type="SUPFAM" id="SSF50978">
    <property type="entry name" value="WD40 repeat-like"/>
    <property type="match status" value="1"/>
</dbReference>
<dbReference type="PANTHER" id="PTHR16220:SF0">
    <property type="entry name" value="WD REPEAT-CONTAINING PROTEIN WRAP73"/>
    <property type="match status" value="1"/>
</dbReference>
<feature type="compositionally biased region" description="Polar residues" evidence="1">
    <location>
        <begin position="53"/>
        <end position="69"/>
    </location>
</feature>
<proteinExistence type="predicted"/>
<evidence type="ECO:0000256" key="1">
    <source>
        <dbReference type="SAM" id="MobiDB-lite"/>
    </source>
</evidence>
<gene>
    <name evidence="2" type="ORF">AAFC00_000231</name>
</gene>
<feature type="compositionally biased region" description="Basic and acidic residues" evidence="1">
    <location>
        <begin position="567"/>
        <end position="578"/>
    </location>
</feature>
<accession>A0ABR3P268</accession>
<dbReference type="PANTHER" id="PTHR16220">
    <property type="entry name" value="WD REPEAT PROTEIN 8-RELATED"/>
    <property type="match status" value="1"/>
</dbReference>
<evidence type="ECO:0000313" key="2">
    <source>
        <dbReference type="EMBL" id="KAL1296766.1"/>
    </source>
</evidence>
<feature type="region of interest" description="Disordered" evidence="1">
    <location>
        <begin position="48"/>
        <end position="69"/>
    </location>
</feature>
<feature type="compositionally biased region" description="Basic and acidic residues" evidence="1">
    <location>
        <begin position="659"/>
        <end position="681"/>
    </location>
</feature>
<organism evidence="2 3">
    <name type="scientific">Neodothiora populina</name>
    <dbReference type="NCBI Taxonomy" id="2781224"/>
    <lineage>
        <taxon>Eukaryota</taxon>
        <taxon>Fungi</taxon>
        <taxon>Dikarya</taxon>
        <taxon>Ascomycota</taxon>
        <taxon>Pezizomycotina</taxon>
        <taxon>Dothideomycetes</taxon>
        <taxon>Dothideomycetidae</taxon>
        <taxon>Dothideales</taxon>
        <taxon>Dothioraceae</taxon>
        <taxon>Neodothiora</taxon>
    </lineage>
</organism>
<evidence type="ECO:0000313" key="3">
    <source>
        <dbReference type="Proteomes" id="UP001562354"/>
    </source>
</evidence>
<name>A0ABR3P268_9PEZI</name>
<protein>
    <submittedName>
        <fullName evidence="2">Uncharacterized protein</fullName>
    </submittedName>
</protein>
<feature type="compositionally biased region" description="Acidic residues" evidence="1">
    <location>
        <begin position="612"/>
        <end position="643"/>
    </location>
</feature>
<feature type="region of interest" description="Disordered" evidence="1">
    <location>
        <begin position="542"/>
        <end position="693"/>
    </location>
</feature>
<sequence>METSPFFDSSTLAVPSPNGQYVASITLNHLYIQYAHSLETAFTFPLTPDRASSKPSRPNTRSSANLQSKSSVATSLDSVTIQWSHTSEHILLISPSGLGVFSLANTERRVRISNGSAGLGRIVAADMVGLRQGGEQVLVVWEFGRVAVWDFSTGRAAEELGDLKIGGGRLSSAWGVRRIEGKVEVLALLGRSGAQDILSLFLPPSTTPFRTMVLATIDAQSITWSSTFPAWLSVLDTPLAAPSAPSLYIYTGDGYLYRTWPNHQAAAAADADGGDGADDMIAQLGPKSLAWSPHSNLALAASATSDITMLSTRTFAPFCTLDPGSIAPDFCHRESSSFGSRGRGKGGDAGQITYNLLASNSIPLPAGGLAAMGTVMEMKWSTQGSFLAVRYENVPSTVLVWRVPLPSPSSRARPAGHEKVQPEAPVMIQQLRQVEKLVWHPARDSLLMMLSGTDEQTQEREDGGVYLFDAAGDQPPLHLSLPLQHGSPQLTGTDMGIRKTVEAQFVSSAASFAEASVAEAEKLRLLVSRKRKGWFMVYPEGRDEDVEEQRQAPATPSARTEKKKRFDKVEFERGGEETEHGEDDDSLYDILTGRTPLPPLSNVSREAHADGGAEEEEEEEEEKEEEEEEEEEDGNYDDEDEDQGQGMTSTLTITNGLEDTFREKLHFREQKHEDDDSREAGQRSTLSWEDEIF</sequence>
<reference evidence="2 3" key="1">
    <citation type="submission" date="2024-07" db="EMBL/GenBank/DDBJ databases">
        <title>Draft sequence of the Neodothiora populina.</title>
        <authorList>
            <person name="Drown D.D."/>
            <person name="Schuette U.S."/>
            <person name="Buechlein A.B."/>
            <person name="Rusch D.R."/>
            <person name="Winton L.W."/>
            <person name="Adams G.A."/>
        </authorList>
    </citation>
    <scope>NUCLEOTIDE SEQUENCE [LARGE SCALE GENOMIC DNA]</scope>
    <source>
        <strain evidence="2 3">CPC 39397</strain>
    </source>
</reference>
<dbReference type="InterPro" id="IPR052778">
    <property type="entry name" value="Centrosome-WD_assoc"/>
</dbReference>